<dbReference type="AlphaFoldDB" id="A0A2U1EZP3"/>
<accession>A0A2U1EZP3</accession>
<evidence type="ECO:0000313" key="2">
    <source>
        <dbReference type="EMBL" id="PVZ05407.1"/>
    </source>
</evidence>
<name>A0A2U1EZP3_9PSEU</name>
<dbReference type="InterPro" id="IPR035197">
    <property type="entry name" value="DUF5313"/>
</dbReference>
<reference evidence="2 3" key="1">
    <citation type="submission" date="2018-04" db="EMBL/GenBank/DDBJ databases">
        <title>Genomic Encyclopedia of Type Strains, Phase IV (KMG-IV): sequencing the most valuable type-strain genomes for metagenomic binning, comparative biology and taxonomic classification.</title>
        <authorList>
            <person name="Goeker M."/>
        </authorList>
    </citation>
    <scope>NUCLEOTIDE SEQUENCE [LARGE SCALE GENOMIC DNA]</scope>
    <source>
        <strain evidence="2 3">DSM 45771</strain>
    </source>
</reference>
<comment type="caution">
    <text evidence="2">The sequence shown here is derived from an EMBL/GenBank/DDBJ whole genome shotgun (WGS) entry which is preliminary data.</text>
</comment>
<evidence type="ECO:0008006" key="4">
    <source>
        <dbReference type="Google" id="ProtNLM"/>
    </source>
</evidence>
<keyword evidence="1" id="KW-0812">Transmembrane</keyword>
<gene>
    <name evidence="2" type="ORF">C8D89_115112</name>
</gene>
<dbReference type="OrthoDB" id="5195204at2"/>
<feature type="transmembrane region" description="Helical" evidence="1">
    <location>
        <begin position="77"/>
        <end position="97"/>
    </location>
</feature>
<dbReference type="Pfam" id="PF17240">
    <property type="entry name" value="DUF5313"/>
    <property type="match status" value="1"/>
</dbReference>
<feature type="transmembrane region" description="Helical" evidence="1">
    <location>
        <begin position="52"/>
        <end position="71"/>
    </location>
</feature>
<keyword evidence="3" id="KW-1185">Reference proteome</keyword>
<dbReference type="Proteomes" id="UP000245639">
    <property type="component" value="Unassembled WGS sequence"/>
</dbReference>
<keyword evidence="1" id="KW-1133">Transmembrane helix</keyword>
<evidence type="ECO:0000256" key="1">
    <source>
        <dbReference type="SAM" id="Phobius"/>
    </source>
</evidence>
<dbReference type="RefSeq" id="WP_116710413.1">
    <property type="nucleotide sequence ID" value="NZ_QEKW01000015.1"/>
</dbReference>
<protein>
    <recommendedName>
        <fullName evidence="4">DUF5313 domain-containing protein</fullName>
    </recommendedName>
</protein>
<organism evidence="2 3">
    <name type="scientific">Actinomycetospora cinnamomea</name>
    <dbReference type="NCBI Taxonomy" id="663609"/>
    <lineage>
        <taxon>Bacteria</taxon>
        <taxon>Bacillati</taxon>
        <taxon>Actinomycetota</taxon>
        <taxon>Actinomycetes</taxon>
        <taxon>Pseudonocardiales</taxon>
        <taxon>Pseudonocardiaceae</taxon>
        <taxon>Actinomycetospora</taxon>
    </lineage>
</organism>
<keyword evidence="1" id="KW-0472">Membrane</keyword>
<evidence type="ECO:0000313" key="3">
    <source>
        <dbReference type="Proteomes" id="UP000245639"/>
    </source>
</evidence>
<proteinExistence type="predicted"/>
<dbReference type="EMBL" id="QEKW01000015">
    <property type="protein sequence ID" value="PVZ05407.1"/>
    <property type="molecule type" value="Genomic_DNA"/>
</dbReference>
<sequence>MSTNEEARVGAAPVRRPDPFRWLWYAYGGGLPARYSPWVLHDTTCRTWWLRHVLRAIVQIAPFAIAIVVLVPGPLWLRMMCALGGAIMGLIFSVSYLHETAEHRLVKAGYPLGTGPAKRAERTAEKDAAAAERYAARYRTPPEG</sequence>